<dbReference type="Pfam" id="PF01554">
    <property type="entry name" value="MatE"/>
    <property type="match status" value="2"/>
</dbReference>
<dbReference type="PANTHER" id="PTHR43549">
    <property type="entry name" value="MULTIDRUG RESISTANCE PROTEIN YPNP-RELATED"/>
    <property type="match status" value="1"/>
</dbReference>
<feature type="transmembrane region" description="Helical" evidence="7">
    <location>
        <begin position="212"/>
        <end position="232"/>
    </location>
</feature>
<feature type="transmembrane region" description="Helical" evidence="7">
    <location>
        <begin position="430"/>
        <end position="450"/>
    </location>
</feature>
<dbReference type="RefSeq" id="WP_130179548.1">
    <property type="nucleotide sequence ID" value="NZ_CP035945.1"/>
</dbReference>
<reference evidence="8 9" key="1">
    <citation type="submission" date="2019-01" db="EMBL/GenBank/DDBJ databases">
        <title>PMF-metabolizing Aryl O-demethylase.</title>
        <authorList>
            <person name="Kim M."/>
        </authorList>
    </citation>
    <scope>NUCLEOTIDE SEQUENCE [LARGE SCALE GENOMIC DNA]</scope>
    <source>
        <strain evidence="8 9">PMF1</strain>
    </source>
</reference>
<dbReference type="NCBIfam" id="TIGR00797">
    <property type="entry name" value="matE"/>
    <property type="match status" value="1"/>
</dbReference>
<evidence type="ECO:0000313" key="9">
    <source>
        <dbReference type="Proteomes" id="UP000289794"/>
    </source>
</evidence>
<keyword evidence="3" id="KW-1003">Cell membrane</keyword>
<feature type="transmembrane region" description="Helical" evidence="7">
    <location>
        <begin position="298"/>
        <end position="320"/>
    </location>
</feature>
<dbReference type="EMBL" id="CP035945">
    <property type="protein sequence ID" value="QBE94763.1"/>
    <property type="molecule type" value="Genomic_DNA"/>
</dbReference>
<dbReference type="InterPro" id="IPR052031">
    <property type="entry name" value="Membrane_Transporter-Flippase"/>
</dbReference>
<feature type="transmembrane region" description="Helical" evidence="7">
    <location>
        <begin position="59"/>
        <end position="83"/>
    </location>
</feature>
<evidence type="ECO:0000313" key="8">
    <source>
        <dbReference type="EMBL" id="QBE94763.1"/>
    </source>
</evidence>
<evidence type="ECO:0000256" key="2">
    <source>
        <dbReference type="ARBA" id="ARBA00022448"/>
    </source>
</evidence>
<name>A0A4P6LUP1_9FIRM</name>
<dbReference type="PANTHER" id="PTHR43549:SF3">
    <property type="entry name" value="MULTIDRUG RESISTANCE PROTEIN YPNP-RELATED"/>
    <property type="match status" value="1"/>
</dbReference>
<keyword evidence="4 7" id="KW-0812">Transmembrane</keyword>
<dbReference type="InterPro" id="IPR002528">
    <property type="entry name" value="MATE_fam"/>
</dbReference>
<feature type="transmembrane region" description="Helical" evidence="7">
    <location>
        <begin position="20"/>
        <end position="39"/>
    </location>
</feature>
<evidence type="ECO:0000256" key="1">
    <source>
        <dbReference type="ARBA" id="ARBA00004651"/>
    </source>
</evidence>
<proteinExistence type="predicted"/>
<dbReference type="PIRSF" id="PIRSF006603">
    <property type="entry name" value="DinF"/>
    <property type="match status" value="1"/>
</dbReference>
<feature type="transmembrane region" description="Helical" evidence="7">
    <location>
        <begin position="403"/>
        <end position="424"/>
    </location>
</feature>
<dbReference type="Proteomes" id="UP000289794">
    <property type="component" value="Chromosome"/>
</dbReference>
<gene>
    <name evidence="8" type="primary">mepA_2</name>
    <name evidence="8" type="ORF">PMF13cell1_00256</name>
</gene>
<evidence type="ECO:0000256" key="7">
    <source>
        <dbReference type="SAM" id="Phobius"/>
    </source>
</evidence>
<evidence type="ECO:0000256" key="5">
    <source>
        <dbReference type="ARBA" id="ARBA00022989"/>
    </source>
</evidence>
<feature type="transmembrane region" description="Helical" evidence="7">
    <location>
        <begin position="253"/>
        <end position="278"/>
    </location>
</feature>
<dbReference type="InterPro" id="IPR048279">
    <property type="entry name" value="MdtK-like"/>
</dbReference>
<evidence type="ECO:0000256" key="6">
    <source>
        <dbReference type="ARBA" id="ARBA00023136"/>
    </source>
</evidence>
<sequence length="474" mass="51452">MQKEFSKNKMGTEPIGKLMLTMGIPMILSMVLQAFYNIVDSYFVSCMPDAGGITGLGEYGVNALTLAFPIQMLMVAVGVGTGVGINALLSRSLGQGDRERASKIAGNAIFLGICTYVVFLLAGLFGVEPYLKTQTSDPVVLEMGSAYLRICTILSFGVILFMIYEKLLQATGRTVLSTAAQVAGAVTNIILDPVLIFGLFGLPEMGIEGAAYATVMGQCVSMVLGAFFHHGFNRDVESRLRYLKPDKGIIADIYKVGVPAVIMQALMSFMTYGVNIIFGRVSGAAVTAYGIYYKIQQFVFFAAFGLNNALIPIVAFNYGMQDKRRVKSGIKYGLLYTLGIMFVGALGLQIFAENAAGIFSLSAQTQALCVKAIRIVTWGYLFVGANVALQGIFQAFGNGVRSLILSMVRLVIVALPLAYYFTTLENAEDLIWWAFPIAEGCGLLVGMVFMRMTAREKLRTAGNRRTEREAEKYA</sequence>
<dbReference type="GO" id="GO:0015297">
    <property type="term" value="F:antiporter activity"/>
    <property type="evidence" value="ECO:0007669"/>
    <property type="project" value="InterPro"/>
</dbReference>
<protein>
    <submittedName>
        <fullName evidence="8">Multidrug export protein MepA</fullName>
    </submittedName>
</protein>
<feature type="transmembrane region" description="Helical" evidence="7">
    <location>
        <begin position="146"/>
        <end position="164"/>
    </location>
</feature>
<feature type="transmembrane region" description="Helical" evidence="7">
    <location>
        <begin position="176"/>
        <end position="200"/>
    </location>
</feature>
<dbReference type="GO" id="GO:0005886">
    <property type="term" value="C:plasma membrane"/>
    <property type="evidence" value="ECO:0007669"/>
    <property type="project" value="UniProtKB-SubCell"/>
</dbReference>
<keyword evidence="5 7" id="KW-1133">Transmembrane helix</keyword>
<feature type="transmembrane region" description="Helical" evidence="7">
    <location>
        <begin position="104"/>
        <end position="126"/>
    </location>
</feature>
<feature type="transmembrane region" description="Helical" evidence="7">
    <location>
        <begin position="332"/>
        <end position="352"/>
    </location>
</feature>
<keyword evidence="6 7" id="KW-0472">Membrane</keyword>
<dbReference type="AlphaFoldDB" id="A0A4P6LUP1"/>
<evidence type="ECO:0000256" key="3">
    <source>
        <dbReference type="ARBA" id="ARBA00022475"/>
    </source>
</evidence>
<accession>A0A4P6LUP1</accession>
<comment type="subcellular location">
    <subcellularLocation>
        <location evidence="1">Cell membrane</location>
        <topology evidence="1">Multi-pass membrane protein</topology>
    </subcellularLocation>
</comment>
<dbReference type="KEGG" id="bpro:PMF13cell1_00256"/>
<feature type="transmembrane region" description="Helical" evidence="7">
    <location>
        <begin position="372"/>
        <end position="396"/>
    </location>
</feature>
<evidence type="ECO:0000256" key="4">
    <source>
        <dbReference type="ARBA" id="ARBA00022692"/>
    </source>
</evidence>
<dbReference type="GO" id="GO:0042910">
    <property type="term" value="F:xenobiotic transmembrane transporter activity"/>
    <property type="evidence" value="ECO:0007669"/>
    <property type="project" value="InterPro"/>
</dbReference>
<organism evidence="8 9">
    <name type="scientific">Blautia producta</name>
    <dbReference type="NCBI Taxonomy" id="33035"/>
    <lineage>
        <taxon>Bacteria</taxon>
        <taxon>Bacillati</taxon>
        <taxon>Bacillota</taxon>
        <taxon>Clostridia</taxon>
        <taxon>Lachnospirales</taxon>
        <taxon>Lachnospiraceae</taxon>
        <taxon>Blautia</taxon>
    </lineage>
</organism>
<keyword evidence="2" id="KW-0813">Transport</keyword>